<reference evidence="2 3" key="1">
    <citation type="journal article" date="2020" name="bioRxiv">
        <title>Sequence and annotation of 42 cannabis genomes reveals extensive copy number variation in cannabinoid synthesis and pathogen resistance genes.</title>
        <authorList>
            <person name="Mckernan K.J."/>
            <person name="Helbert Y."/>
            <person name="Kane L.T."/>
            <person name="Ebling H."/>
            <person name="Zhang L."/>
            <person name="Liu B."/>
            <person name="Eaton Z."/>
            <person name="Mclaughlin S."/>
            <person name="Kingan S."/>
            <person name="Baybayan P."/>
            <person name="Concepcion G."/>
            <person name="Jordan M."/>
            <person name="Riva A."/>
            <person name="Barbazuk W."/>
            <person name="Harkins T."/>
        </authorList>
    </citation>
    <scope>NUCLEOTIDE SEQUENCE [LARGE SCALE GENOMIC DNA]</scope>
    <source>
        <strain evidence="3">cv. Jamaican Lion 4</strain>
        <tissue evidence="2">Leaf</tissue>
    </source>
</reference>
<dbReference type="PANTHER" id="PTHR31286:SF180">
    <property type="entry name" value="OS10G0362600 PROTEIN"/>
    <property type="match status" value="1"/>
</dbReference>
<proteinExistence type="predicted"/>
<dbReference type="PANTHER" id="PTHR31286">
    <property type="entry name" value="GLYCINE-RICH CELL WALL STRUCTURAL PROTEIN 1.8-LIKE"/>
    <property type="match status" value="1"/>
</dbReference>
<dbReference type="Pfam" id="PF14392">
    <property type="entry name" value="zf-CCHC_4"/>
    <property type="match status" value="1"/>
</dbReference>
<dbReference type="InterPro" id="IPR040256">
    <property type="entry name" value="At4g02000-like"/>
</dbReference>
<dbReference type="AlphaFoldDB" id="A0A7J6FBC8"/>
<dbReference type="EMBL" id="JAATIP010000137">
    <property type="protein sequence ID" value="KAF4368007.1"/>
    <property type="molecule type" value="Genomic_DNA"/>
</dbReference>
<evidence type="ECO:0000313" key="2">
    <source>
        <dbReference type="EMBL" id="KAF4368007.1"/>
    </source>
</evidence>
<sequence length="258" mass="29410">MSDPFGFNGKPDYVCSSMANSSLSHLFEEAVQVTTTDLTYRLDPGEVDNQEPQGKVLLGKLVCKGKLGRNAIANTLKKAWASFKGWSWKEDAEGILHFSLRLRRMLGTFCKDARGSSVVRLSGIPPFYWNKTNLEELASKVSPNYKLPRYIYFENGSFGMGTVRFRATIDIDKPIFSRFYMKRVAIKDLWIHYKYEKLPKLCLKCGVISHEQKFCFKPPTVIKDPNGVLFPMFGNWMRHEEPAKCPFPRPCLCGSKIG</sequence>
<evidence type="ECO:0000313" key="3">
    <source>
        <dbReference type="Proteomes" id="UP000525078"/>
    </source>
</evidence>
<organism evidence="2 3">
    <name type="scientific">Cannabis sativa</name>
    <name type="common">Hemp</name>
    <name type="synonym">Marijuana</name>
    <dbReference type="NCBI Taxonomy" id="3483"/>
    <lineage>
        <taxon>Eukaryota</taxon>
        <taxon>Viridiplantae</taxon>
        <taxon>Streptophyta</taxon>
        <taxon>Embryophyta</taxon>
        <taxon>Tracheophyta</taxon>
        <taxon>Spermatophyta</taxon>
        <taxon>Magnoliopsida</taxon>
        <taxon>eudicotyledons</taxon>
        <taxon>Gunneridae</taxon>
        <taxon>Pentapetalae</taxon>
        <taxon>rosids</taxon>
        <taxon>fabids</taxon>
        <taxon>Rosales</taxon>
        <taxon>Cannabaceae</taxon>
        <taxon>Cannabis</taxon>
    </lineage>
</organism>
<name>A0A7J6FBC8_CANSA</name>
<comment type="caution">
    <text evidence="2">The sequence shown here is derived from an EMBL/GenBank/DDBJ whole genome shotgun (WGS) entry which is preliminary data.</text>
</comment>
<dbReference type="Proteomes" id="UP000525078">
    <property type="component" value="Unassembled WGS sequence"/>
</dbReference>
<accession>A0A7J6FBC8</accession>
<dbReference type="InterPro" id="IPR025836">
    <property type="entry name" value="Zn_knuckle_CX2CX4HX4C"/>
</dbReference>
<gene>
    <name evidence="2" type="ORF">F8388_002618</name>
</gene>
<protein>
    <recommendedName>
        <fullName evidence="1">Zinc knuckle CX2CX4HX4C domain-containing protein</fullName>
    </recommendedName>
</protein>
<evidence type="ECO:0000259" key="1">
    <source>
        <dbReference type="Pfam" id="PF14392"/>
    </source>
</evidence>
<feature type="domain" description="Zinc knuckle CX2CX4HX4C" evidence="1">
    <location>
        <begin position="169"/>
        <end position="215"/>
    </location>
</feature>